<organism evidence="1">
    <name type="scientific">marine sediment metagenome</name>
    <dbReference type="NCBI Taxonomy" id="412755"/>
    <lineage>
        <taxon>unclassified sequences</taxon>
        <taxon>metagenomes</taxon>
        <taxon>ecological metagenomes</taxon>
    </lineage>
</organism>
<dbReference type="EMBL" id="LAZR01013449">
    <property type="protein sequence ID" value="KKM21917.1"/>
    <property type="molecule type" value="Genomic_DNA"/>
</dbReference>
<dbReference type="AlphaFoldDB" id="A0A0F9I2Y8"/>
<gene>
    <name evidence="1" type="ORF">LCGC14_1630620</name>
</gene>
<name>A0A0F9I2Y8_9ZZZZ</name>
<accession>A0A0F9I2Y8</accession>
<comment type="caution">
    <text evidence="1">The sequence shown here is derived from an EMBL/GenBank/DDBJ whole genome shotgun (WGS) entry which is preliminary data.</text>
</comment>
<proteinExistence type="predicted"/>
<evidence type="ECO:0000313" key="1">
    <source>
        <dbReference type="EMBL" id="KKM21917.1"/>
    </source>
</evidence>
<feature type="non-terminal residue" evidence="1">
    <location>
        <position position="647"/>
    </location>
</feature>
<sequence length="647" mass="73725">METNKIDRRLLAEILHNCAPNLASVERLLASLDLLPPYQRFQTSGLTEAIHAFIDRLPTERDGRKGPLATLVSGLNDFLDRPPVAERRECQVSKEFAWLLAPALHAVERLVVQRATAAFDQASIEIMLKIPAARFWQDVEFRDRKDELADRLTRWPELNDALFWSSVEVARRPLEEKGEKLKDDWPVQYLGHFWSFRAGDFDRVMRCIAERPNEDDQLIAVSLAYRIYRSYDLPPSSLDALRSAVSGAAPLSTRLEELLDASKSKEAEAFERRERRFERKQERKRRKQAADRTLWIGELQSNPNRIRSREGVEPGEVTYDHLWLMSEIEKDGLRTDRHGGADWKALRPEFGEDVAQVYRDTAIAHWRIYKPTLRSEGTESDGIPYAVIFGLVGLEIEAAEKEDFLGSLSEAEFRHMLRYATWELNGFPTWLEAANKVRSALVVEALIPEIRWEFENSTPEKTPHHVLHDIVYHAPWLHSALIEHILSELERSGSIHPDTLRYSLHILRSGGASGERLADFSCERLQRDLDVEESASLYALWVDADAEKGVPALETWLERQGDAEASKSAQLFVTALMGGRHGAGRGPAMGSYRTARILKRLYVLMHRHIRTSDDIERAGTGVYSPGLRDDAQDGRNSIFNLLAEIPG</sequence>
<protein>
    <submittedName>
        <fullName evidence="1">Uncharacterized protein</fullName>
    </submittedName>
</protein>
<reference evidence="1" key="1">
    <citation type="journal article" date="2015" name="Nature">
        <title>Complex archaea that bridge the gap between prokaryotes and eukaryotes.</title>
        <authorList>
            <person name="Spang A."/>
            <person name="Saw J.H."/>
            <person name="Jorgensen S.L."/>
            <person name="Zaremba-Niedzwiedzka K."/>
            <person name="Martijn J."/>
            <person name="Lind A.E."/>
            <person name="van Eijk R."/>
            <person name="Schleper C."/>
            <person name="Guy L."/>
            <person name="Ettema T.J."/>
        </authorList>
    </citation>
    <scope>NUCLEOTIDE SEQUENCE</scope>
</reference>